<dbReference type="RefSeq" id="WP_182844938.1">
    <property type="nucleotide sequence ID" value="NZ_JACJIA010000005.1"/>
</dbReference>
<evidence type="ECO:0000313" key="4">
    <source>
        <dbReference type="Proteomes" id="UP000572680"/>
    </source>
</evidence>
<dbReference type="Proteomes" id="UP000572680">
    <property type="component" value="Unassembled WGS sequence"/>
</dbReference>
<dbReference type="GO" id="GO:0008233">
    <property type="term" value="F:peptidase activity"/>
    <property type="evidence" value="ECO:0007669"/>
    <property type="project" value="UniProtKB-KW"/>
</dbReference>
<keyword evidence="1" id="KW-0175">Coiled coil</keyword>
<organism evidence="3 4">
    <name type="scientific">Actinomadura namibiensis</name>
    <dbReference type="NCBI Taxonomy" id="182080"/>
    <lineage>
        <taxon>Bacteria</taxon>
        <taxon>Bacillati</taxon>
        <taxon>Actinomycetota</taxon>
        <taxon>Actinomycetes</taxon>
        <taxon>Streptosporangiales</taxon>
        <taxon>Thermomonosporaceae</taxon>
        <taxon>Actinomadura</taxon>
    </lineage>
</organism>
<name>A0A7W3LR10_ACTNM</name>
<evidence type="ECO:0000256" key="1">
    <source>
        <dbReference type="SAM" id="Coils"/>
    </source>
</evidence>
<keyword evidence="3" id="KW-0645">Protease</keyword>
<dbReference type="Gene3D" id="3.30.479.30">
    <property type="entry name" value="Band 7 domain"/>
    <property type="match status" value="1"/>
</dbReference>
<dbReference type="GO" id="GO:0006508">
    <property type="term" value="P:proteolysis"/>
    <property type="evidence" value="ECO:0007669"/>
    <property type="project" value="UniProtKB-KW"/>
</dbReference>
<keyword evidence="3" id="KW-0378">Hydrolase</keyword>
<comment type="caution">
    <text evidence="3">The sequence shown here is derived from an EMBL/GenBank/DDBJ whole genome shotgun (WGS) entry which is preliminary data.</text>
</comment>
<evidence type="ECO:0000313" key="3">
    <source>
        <dbReference type="EMBL" id="MBA8952685.1"/>
    </source>
</evidence>
<evidence type="ECO:0000259" key="2">
    <source>
        <dbReference type="Pfam" id="PF01145"/>
    </source>
</evidence>
<dbReference type="AlphaFoldDB" id="A0A7W3LR10"/>
<feature type="domain" description="Band 7" evidence="2">
    <location>
        <begin position="27"/>
        <end position="197"/>
    </location>
</feature>
<gene>
    <name evidence="3" type="ORF">HNR61_004331</name>
</gene>
<dbReference type="InterPro" id="IPR036013">
    <property type="entry name" value="Band_7/SPFH_dom_sf"/>
</dbReference>
<sequence>MADIQRRPFLRHLRGAPTSYVRHLRGGRVAHEGTGISFWFRPLSAAISEVPVDDRELPMLFHARTADFQDVAVQATVTYRIGDPALAARRLDFAIDPGTGRWRSAPLDQVAAMLTEIAQQHALTRLARIPLREAITDGPAAVRDDVAAGLDGDARLTDTGVTVVGVRVVAVRPEAEVERALQTPARERVQQEADRATYERRALAVERERAIAENEMQNQIELAAREQALVARRGANDRRRAEEEAAAAWVEAQARAERDKLAAAAQAEARRAVGAAEADAQAAQLAAYRDADPAVLLALAARAVAEHLPEIGQLHVAPDVVATALARLGGPR</sequence>
<reference evidence="3 4" key="1">
    <citation type="submission" date="2020-08" db="EMBL/GenBank/DDBJ databases">
        <title>Genomic Encyclopedia of Type Strains, Phase IV (KMG-IV): sequencing the most valuable type-strain genomes for metagenomic binning, comparative biology and taxonomic classification.</title>
        <authorList>
            <person name="Goeker M."/>
        </authorList>
    </citation>
    <scope>NUCLEOTIDE SEQUENCE [LARGE SCALE GENOMIC DNA]</scope>
    <source>
        <strain evidence="3 4">DSM 44197</strain>
    </source>
</reference>
<protein>
    <submittedName>
        <fullName evidence="3">Regulator of protease activity HflC (Stomatin/prohibitin superfamily)</fullName>
    </submittedName>
</protein>
<keyword evidence="4" id="KW-1185">Reference proteome</keyword>
<proteinExistence type="predicted"/>
<dbReference type="Pfam" id="PF01145">
    <property type="entry name" value="Band_7"/>
    <property type="match status" value="1"/>
</dbReference>
<dbReference type="SUPFAM" id="SSF117892">
    <property type="entry name" value="Band 7/SPFH domain"/>
    <property type="match status" value="1"/>
</dbReference>
<feature type="coiled-coil region" evidence="1">
    <location>
        <begin position="195"/>
        <end position="222"/>
    </location>
</feature>
<dbReference type="EMBL" id="JACJIA010000005">
    <property type="protein sequence ID" value="MBA8952685.1"/>
    <property type="molecule type" value="Genomic_DNA"/>
</dbReference>
<dbReference type="InterPro" id="IPR001107">
    <property type="entry name" value="Band_7"/>
</dbReference>
<accession>A0A7W3LR10</accession>